<name>A0A379GBM2_9BACT</name>
<dbReference type="SUPFAM" id="SSF88697">
    <property type="entry name" value="PUA domain-like"/>
    <property type="match status" value="1"/>
</dbReference>
<organism evidence="2 3">
    <name type="scientific">Prevotella pallens</name>
    <dbReference type="NCBI Taxonomy" id="60133"/>
    <lineage>
        <taxon>Bacteria</taxon>
        <taxon>Pseudomonadati</taxon>
        <taxon>Bacteroidota</taxon>
        <taxon>Bacteroidia</taxon>
        <taxon>Bacteroidales</taxon>
        <taxon>Prevotellaceae</taxon>
        <taxon>Prevotella</taxon>
    </lineage>
</organism>
<gene>
    <name evidence="2" type="ORF">NCTC13043_02412</name>
</gene>
<reference evidence="2 3" key="1">
    <citation type="submission" date="2018-06" db="EMBL/GenBank/DDBJ databases">
        <authorList>
            <consortium name="Pathogen Informatics"/>
            <person name="Doyle S."/>
        </authorList>
    </citation>
    <scope>NUCLEOTIDE SEQUENCE [LARGE SCALE GENOMIC DNA]</scope>
    <source>
        <strain evidence="2 3">NCTC13043</strain>
    </source>
</reference>
<dbReference type="RefSeq" id="WP_115084248.1">
    <property type="nucleotide sequence ID" value="NZ_UGTP01000004.1"/>
</dbReference>
<dbReference type="InterPro" id="IPR007374">
    <property type="entry name" value="ASCH_domain"/>
</dbReference>
<dbReference type="EMBL" id="UGTP01000004">
    <property type="protein sequence ID" value="SUC37913.1"/>
    <property type="molecule type" value="Genomic_DNA"/>
</dbReference>
<evidence type="ECO:0000313" key="3">
    <source>
        <dbReference type="Proteomes" id="UP000254235"/>
    </source>
</evidence>
<evidence type="ECO:0000313" key="2">
    <source>
        <dbReference type="EMBL" id="SUC37913.1"/>
    </source>
</evidence>
<sequence>MKTLSVRQPWASLLVSVLKDIENRTWAPNYKGRILIHASSTKVPKNFADRIIFDVNNEIENERR</sequence>
<dbReference type="Pfam" id="PF04266">
    <property type="entry name" value="ASCH"/>
    <property type="match status" value="1"/>
</dbReference>
<protein>
    <recommendedName>
        <fullName evidence="1">ASCH domain-containing protein</fullName>
    </recommendedName>
</protein>
<evidence type="ECO:0000259" key="1">
    <source>
        <dbReference type="Pfam" id="PF04266"/>
    </source>
</evidence>
<dbReference type="AlphaFoldDB" id="A0A379GBM2"/>
<dbReference type="InterPro" id="IPR015947">
    <property type="entry name" value="PUA-like_sf"/>
</dbReference>
<accession>A0A379GBM2</accession>
<dbReference type="GeneID" id="78572023"/>
<proteinExistence type="predicted"/>
<dbReference type="Gene3D" id="2.30.130.30">
    <property type="entry name" value="Hypothetical protein"/>
    <property type="match status" value="1"/>
</dbReference>
<dbReference type="Proteomes" id="UP000254235">
    <property type="component" value="Unassembled WGS sequence"/>
</dbReference>
<feature type="domain" description="ASCH" evidence="1">
    <location>
        <begin position="4"/>
        <end position="44"/>
    </location>
</feature>
<dbReference type="OrthoDB" id="359066at2"/>